<dbReference type="AlphaFoldDB" id="E2NAG1"/>
<organism evidence="1 2">
    <name type="scientific">Bacteroides cellulosilyticus DSM 14838</name>
    <dbReference type="NCBI Taxonomy" id="537012"/>
    <lineage>
        <taxon>Bacteria</taxon>
        <taxon>Pseudomonadati</taxon>
        <taxon>Bacteroidota</taxon>
        <taxon>Bacteroidia</taxon>
        <taxon>Bacteroidales</taxon>
        <taxon>Bacteroidaceae</taxon>
        <taxon>Bacteroides</taxon>
    </lineage>
</organism>
<reference evidence="1 2" key="1">
    <citation type="submission" date="2008-12" db="EMBL/GenBank/DDBJ databases">
        <authorList>
            <person name="Fulton L."/>
            <person name="Clifton S."/>
            <person name="Fulton B."/>
            <person name="Xu J."/>
            <person name="Minx P."/>
            <person name="Pepin K.H."/>
            <person name="Johnson M."/>
            <person name="Bhonagiri V."/>
            <person name="Nash W.E."/>
            <person name="Mardis E.R."/>
            <person name="Wilson R.K."/>
        </authorList>
    </citation>
    <scope>NUCLEOTIDE SEQUENCE [LARGE SCALE GENOMIC DNA]</scope>
    <source>
        <strain evidence="1 2">DSM 14838</strain>
    </source>
</reference>
<dbReference type="HOGENOM" id="CLU_3246944_0_0_10"/>
<comment type="caution">
    <text evidence="1">The sequence shown here is derived from an EMBL/GenBank/DDBJ whole genome shotgun (WGS) entry which is preliminary data.</text>
</comment>
<protein>
    <submittedName>
        <fullName evidence="1">Uncharacterized protein</fullName>
    </submittedName>
</protein>
<dbReference type="Proteomes" id="UP000003711">
    <property type="component" value="Unassembled WGS sequence"/>
</dbReference>
<evidence type="ECO:0000313" key="1">
    <source>
        <dbReference type="EMBL" id="EEF91089.1"/>
    </source>
</evidence>
<reference evidence="1 2" key="2">
    <citation type="submission" date="2009-01" db="EMBL/GenBank/DDBJ databases">
        <title>Draft genome sequence of Bacteroides cellulosilyticus (DSM 14838).</title>
        <authorList>
            <person name="Sudarsanam P."/>
            <person name="Ley R."/>
            <person name="Guruge J."/>
            <person name="Turnbaugh P.J."/>
            <person name="Mahowald M."/>
            <person name="Liep D."/>
            <person name="Gordon J."/>
        </authorList>
    </citation>
    <scope>NUCLEOTIDE SEQUENCE [LARGE SCALE GENOMIC DNA]</scope>
    <source>
        <strain evidence="1 2">DSM 14838</strain>
    </source>
</reference>
<dbReference type="EMBL" id="ACCH01000117">
    <property type="protein sequence ID" value="EEF91089.1"/>
    <property type="molecule type" value="Genomic_DNA"/>
</dbReference>
<gene>
    <name evidence="1" type="ORF">BACCELL_01266</name>
</gene>
<accession>E2NAG1</accession>
<name>E2NAG1_9BACE</name>
<proteinExistence type="predicted"/>
<sequence length="42" mass="4928">MLIAYKDKSFFSDNLPNRIFFCSPIEKNCLPEVFNSSDRQLV</sequence>
<evidence type="ECO:0000313" key="2">
    <source>
        <dbReference type="Proteomes" id="UP000003711"/>
    </source>
</evidence>